<protein>
    <submittedName>
        <fullName evidence="2">Uncharacterized protein</fullName>
    </submittedName>
</protein>
<evidence type="ECO:0000313" key="2">
    <source>
        <dbReference type="EMBL" id="CAH1801066.1"/>
    </source>
</evidence>
<name>A0A8S4Q5G7_OWEFU</name>
<dbReference type="AlphaFoldDB" id="A0A8S4Q5G7"/>
<sequence>KIKINSKDKTEKTEENFLDENHYVDNQNFKMATNTNKFSKENENALSESIQKSLKLEFSALRSSNEEITKKLEAMCESFGKRMEQVEKKIENSEQKQNDFHSR</sequence>
<accession>A0A8S4Q5G7</accession>
<evidence type="ECO:0000313" key="3">
    <source>
        <dbReference type="Proteomes" id="UP000749559"/>
    </source>
</evidence>
<dbReference type="EMBL" id="CAIIXF020000012">
    <property type="protein sequence ID" value="CAH1801066.1"/>
    <property type="molecule type" value="Genomic_DNA"/>
</dbReference>
<keyword evidence="3" id="KW-1185">Reference proteome</keyword>
<feature type="non-terminal residue" evidence="2">
    <location>
        <position position="1"/>
    </location>
</feature>
<reference evidence="2" key="1">
    <citation type="submission" date="2022-03" db="EMBL/GenBank/DDBJ databases">
        <authorList>
            <person name="Martin C."/>
        </authorList>
    </citation>
    <scope>NUCLEOTIDE SEQUENCE</scope>
</reference>
<comment type="caution">
    <text evidence="2">The sequence shown here is derived from an EMBL/GenBank/DDBJ whole genome shotgun (WGS) entry which is preliminary data.</text>
</comment>
<feature type="coiled-coil region" evidence="1">
    <location>
        <begin position="76"/>
        <end position="103"/>
    </location>
</feature>
<gene>
    <name evidence="2" type="ORF">OFUS_LOCUS24888</name>
</gene>
<proteinExistence type="predicted"/>
<dbReference type="Proteomes" id="UP000749559">
    <property type="component" value="Unassembled WGS sequence"/>
</dbReference>
<keyword evidence="1" id="KW-0175">Coiled coil</keyword>
<evidence type="ECO:0000256" key="1">
    <source>
        <dbReference type="SAM" id="Coils"/>
    </source>
</evidence>
<organism evidence="2 3">
    <name type="scientific">Owenia fusiformis</name>
    <name type="common">Polychaete worm</name>
    <dbReference type="NCBI Taxonomy" id="6347"/>
    <lineage>
        <taxon>Eukaryota</taxon>
        <taxon>Metazoa</taxon>
        <taxon>Spiralia</taxon>
        <taxon>Lophotrochozoa</taxon>
        <taxon>Annelida</taxon>
        <taxon>Polychaeta</taxon>
        <taxon>Sedentaria</taxon>
        <taxon>Canalipalpata</taxon>
        <taxon>Sabellida</taxon>
        <taxon>Oweniida</taxon>
        <taxon>Oweniidae</taxon>
        <taxon>Owenia</taxon>
    </lineage>
</organism>